<dbReference type="STRING" id="1271860.SAMN05216174_105179"/>
<keyword evidence="3" id="KW-1185">Reference proteome</keyword>
<reference evidence="3" key="1">
    <citation type="submission" date="2016-10" db="EMBL/GenBank/DDBJ databases">
        <authorList>
            <person name="Varghese N."/>
            <person name="Submissions S."/>
        </authorList>
    </citation>
    <scope>NUCLEOTIDE SEQUENCE [LARGE SCALE GENOMIC DNA]</scope>
    <source>
        <strain evidence="3">IBRC-M 10403</strain>
    </source>
</reference>
<dbReference type="Pfam" id="PF08808">
    <property type="entry name" value="RES"/>
    <property type="match status" value="1"/>
</dbReference>
<dbReference type="Gene3D" id="3.40.50.10140">
    <property type="entry name" value="Toll/interleukin-1 receptor homology (TIR) domain"/>
    <property type="match status" value="1"/>
</dbReference>
<gene>
    <name evidence="2" type="ORF">SAMN05216174_105179</name>
</gene>
<name>A0A1G6QCE5_9PSEU</name>
<dbReference type="SUPFAM" id="SSF52200">
    <property type="entry name" value="Toll/Interleukin receptor TIR domain"/>
    <property type="match status" value="1"/>
</dbReference>
<accession>A0A1G6QCE5</accession>
<sequence length="380" mass="40911">MSGQRRRPARFLVPAGSLLWRVHPRDRGVDEFDVVGPRAMRFDSLDGGYSWLYASESEVTALAEWFFPHTSRNGGGVLTVRRREVAGMQVSALRVSRDIAVVSLLSDRDLAAAGVDPVAVTDGPEGFVGSRKHAATLHRELPEAAGIVWASTENLPRRTFLLFGDRVPAGVLRPVPELGRDLDDPAGAAWLTETLAPLRARVAAPKGEGPLVFVNYRSSDAHTAAVLLDKTLAARLGPDAVFRDTRSMTPGTVYPPHLMAKVRAAEVLLVVVGPRWETAVDARTGKPHLDDPHDWVRVEIEAALAGRAKIIPVLVGARGTLAVDALPPSLAALADRQFAQLQHGFAEYAESSVTTVVDHILRTTPALAAAARAWTRKSAG</sequence>
<dbReference type="RefSeq" id="WP_091450222.1">
    <property type="nucleotide sequence ID" value="NZ_FMZZ01000005.1"/>
</dbReference>
<dbReference type="Proteomes" id="UP000199501">
    <property type="component" value="Unassembled WGS sequence"/>
</dbReference>
<dbReference type="Pfam" id="PF13676">
    <property type="entry name" value="TIR_2"/>
    <property type="match status" value="1"/>
</dbReference>
<protein>
    <submittedName>
        <fullName evidence="2">TIR domain-containing protein</fullName>
    </submittedName>
</protein>
<dbReference type="EMBL" id="FMZZ01000005">
    <property type="protein sequence ID" value="SDC89345.1"/>
    <property type="molecule type" value="Genomic_DNA"/>
</dbReference>
<dbReference type="InterPro" id="IPR014914">
    <property type="entry name" value="RES_dom"/>
</dbReference>
<evidence type="ECO:0000313" key="3">
    <source>
        <dbReference type="Proteomes" id="UP000199501"/>
    </source>
</evidence>
<dbReference type="OrthoDB" id="4547231at2"/>
<proteinExistence type="predicted"/>
<feature type="domain" description="RES" evidence="1">
    <location>
        <begin position="31"/>
        <end position="175"/>
    </location>
</feature>
<dbReference type="AlphaFoldDB" id="A0A1G6QCE5"/>
<dbReference type="InterPro" id="IPR000157">
    <property type="entry name" value="TIR_dom"/>
</dbReference>
<evidence type="ECO:0000259" key="1">
    <source>
        <dbReference type="SMART" id="SM00953"/>
    </source>
</evidence>
<organism evidence="2 3">
    <name type="scientific">Actinokineospora iranica</name>
    <dbReference type="NCBI Taxonomy" id="1271860"/>
    <lineage>
        <taxon>Bacteria</taxon>
        <taxon>Bacillati</taxon>
        <taxon>Actinomycetota</taxon>
        <taxon>Actinomycetes</taxon>
        <taxon>Pseudonocardiales</taxon>
        <taxon>Pseudonocardiaceae</taxon>
        <taxon>Actinokineospora</taxon>
    </lineage>
</organism>
<evidence type="ECO:0000313" key="2">
    <source>
        <dbReference type="EMBL" id="SDC89345.1"/>
    </source>
</evidence>
<dbReference type="GO" id="GO:0007165">
    <property type="term" value="P:signal transduction"/>
    <property type="evidence" value="ECO:0007669"/>
    <property type="project" value="InterPro"/>
</dbReference>
<dbReference type="SMART" id="SM00953">
    <property type="entry name" value="RES"/>
    <property type="match status" value="1"/>
</dbReference>
<dbReference type="InterPro" id="IPR035897">
    <property type="entry name" value="Toll_tir_struct_dom_sf"/>
</dbReference>